<dbReference type="Proteomes" id="UP001595729">
    <property type="component" value="Unassembled WGS sequence"/>
</dbReference>
<protein>
    <submittedName>
        <fullName evidence="5">AraC family transcriptional regulator</fullName>
    </submittedName>
</protein>
<dbReference type="Pfam" id="PF12833">
    <property type="entry name" value="HTH_18"/>
    <property type="match status" value="1"/>
</dbReference>
<evidence type="ECO:0000256" key="1">
    <source>
        <dbReference type="ARBA" id="ARBA00023015"/>
    </source>
</evidence>
<keyword evidence="3" id="KW-0804">Transcription</keyword>
<dbReference type="Pfam" id="PF12625">
    <property type="entry name" value="Arabinose_bd"/>
    <property type="match status" value="1"/>
</dbReference>
<feature type="domain" description="HTH araC/xylS-type" evidence="4">
    <location>
        <begin position="249"/>
        <end position="346"/>
    </location>
</feature>
<sequence>MPRSAPPSGPDTRHLSDATVVPNIARSLLGLLRERGLPPGRVCRGLGFGYRDLFDLGMRLSYRQTRLLIVRSYQALQDPALGLSAGARQTPVSWGLPGLAMLTCETLGEAIEYGLAHQGDVGALLEHGTSIQRDETVLEVRPKLFDVAIEPFLVEEAFSSSVAVVRHLVGPGFSPRRVELAYPRPAHVRAYTQFFRCPVHFGAGANRLVSDTQWLGAALPGYDEITCQPLRAQLDGFLRRPERRSDLVESIASRLRAHLDHPQPLHAVAQELNMSERTLRRRLTEQRLSYQGLLDDIRHERARDLLQHAGLPVAEVALACGFSDARSFRRAFKRWSGALPGERRGAP</sequence>
<keyword evidence="2" id="KW-0238">DNA-binding</keyword>
<dbReference type="EMBL" id="JBHRXX010000007">
    <property type="protein sequence ID" value="MFC3685569.1"/>
    <property type="molecule type" value="Genomic_DNA"/>
</dbReference>
<keyword evidence="1" id="KW-0805">Transcription regulation</keyword>
<evidence type="ECO:0000313" key="6">
    <source>
        <dbReference type="Proteomes" id="UP001595729"/>
    </source>
</evidence>
<gene>
    <name evidence="5" type="ORF">ACFOPI_18350</name>
</gene>
<dbReference type="PROSITE" id="PS01124">
    <property type="entry name" value="HTH_ARAC_FAMILY_2"/>
    <property type="match status" value="1"/>
</dbReference>
<organism evidence="5 6">
    <name type="scientific">Hydrogenophaga luteola</name>
    <dbReference type="NCBI Taxonomy" id="1591122"/>
    <lineage>
        <taxon>Bacteria</taxon>
        <taxon>Pseudomonadati</taxon>
        <taxon>Pseudomonadota</taxon>
        <taxon>Betaproteobacteria</taxon>
        <taxon>Burkholderiales</taxon>
        <taxon>Comamonadaceae</taxon>
        <taxon>Hydrogenophaga</taxon>
    </lineage>
</organism>
<evidence type="ECO:0000256" key="2">
    <source>
        <dbReference type="ARBA" id="ARBA00023125"/>
    </source>
</evidence>
<dbReference type="SMART" id="SM00342">
    <property type="entry name" value="HTH_ARAC"/>
    <property type="match status" value="1"/>
</dbReference>
<dbReference type="Gene3D" id="1.10.10.60">
    <property type="entry name" value="Homeodomain-like"/>
    <property type="match status" value="1"/>
</dbReference>
<accession>A0ABV7W745</accession>
<dbReference type="InterPro" id="IPR018060">
    <property type="entry name" value="HTH_AraC"/>
</dbReference>
<evidence type="ECO:0000256" key="3">
    <source>
        <dbReference type="ARBA" id="ARBA00023163"/>
    </source>
</evidence>
<dbReference type="SUPFAM" id="SSF46689">
    <property type="entry name" value="Homeodomain-like"/>
    <property type="match status" value="1"/>
</dbReference>
<comment type="caution">
    <text evidence="5">The sequence shown here is derived from an EMBL/GenBank/DDBJ whole genome shotgun (WGS) entry which is preliminary data.</text>
</comment>
<dbReference type="InterPro" id="IPR032687">
    <property type="entry name" value="AraC-type_N"/>
</dbReference>
<dbReference type="RefSeq" id="WP_382177002.1">
    <property type="nucleotide sequence ID" value="NZ_JBHRXX010000007.1"/>
</dbReference>
<keyword evidence="6" id="KW-1185">Reference proteome</keyword>
<dbReference type="InterPro" id="IPR009057">
    <property type="entry name" value="Homeodomain-like_sf"/>
</dbReference>
<dbReference type="PANTHER" id="PTHR47894:SF1">
    <property type="entry name" value="HTH-TYPE TRANSCRIPTIONAL REGULATOR VQSM"/>
    <property type="match status" value="1"/>
</dbReference>
<evidence type="ECO:0000259" key="4">
    <source>
        <dbReference type="PROSITE" id="PS01124"/>
    </source>
</evidence>
<proteinExistence type="predicted"/>
<evidence type="ECO:0000313" key="5">
    <source>
        <dbReference type="EMBL" id="MFC3685569.1"/>
    </source>
</evidence>
<reference evidence="6" key="1">
    <citation type="journal article" date="2019" name="Int. J. Syst. Evol. Microbiol.">
        <title>The Global Catalogue of Microorganisms (GCM) 10K type strain sequencing project: providing services to taxonomists for standard genome sequencing and annotation.</title>
        <authorList>
            <consortium name="The Broad Institute Genomics Platform"/>
            <consortium name="The Broad Institute Genome Sequencing Center for Infectious Disease"/>
            <person name="Wu L."/>
            <person name="Ma J."/>
        </authorList>
    </citation>
    <scope>NUCLEOTIDE SEQUENCE [LARGE SCALE GENOMIC DNA]</scope>
    <source>
        <strain evidence="6">KCTC 42501</strain>
    </source>
</reference>
<name>A0ABV7W745_9BURK</name>
<dbReference type="PANTHER" id="PTHR47894">
    <property type="entry name" value="HTH-TYPE TRANSCRIPTIONAL REGULATOR GADX"/>
    <property type="match status" value="1"/>
</dbReference>